<accession>A0A8S1AAV5</accession>
<dbReference type="PROSITE" id="PS50106">
    <property type="entry name" value="PDZ"/>
    <property type="match status" value="1"/>
</dbReference>
<dbReference type="Pfam" id="PF00595">
    <property type="entry name" value="PDZ"/>
    <property type="match status" value="1"/>
</dbReference>
<feature type="compositionally biased region" description="Low complexity" evidence="2">
    <location>
        <begin position="1158"/>
        <end position="1168"/>
    </location>
</feature>
<evidence type="ECO:0000256" key="2">
    <source>
        <dbReference type="SAM" id="MobiDB-lite"/>
    </source>
</evidence>
<name>A0A8S1AAV5_ARCPL</name>
<feature type="region of interest" description="Disordered" evidence="2">
    <location>
        <begin position="447"/>
        <end position="469"/>
    </location>
</feature>
<organism evidence="4 5">
    <name type="scientific">Arctia plantaginis</name>
    <name type="common">Wood tiger moth</name>
    <name type="synonym">Phalaena plantaginis</name>
    <dbReference type="NCBI Taxonomy" id="874455"/>
    <lineage>
        <taxon>Eukaryota</taxon>
        <taxon>Metazoa</taxon>
        <taxon>Ecdysozoa</taxon>
        <taxon>Arthropoda</taxon>
        <taxon>Hexapoda</taxon>
        <taxon>Insecta</taxon>
        <taxon>Pterygota</taxon>
        <taxon>Neoptera</taxon>
        <taxon>Endopterygota</taxon>
        <taxon>Lepidoptera</taxon>
        <taxon>Glossata</taxon>
        <taxon>Ditrysia</taxon>
        <taxon>Noctuoidea</taxon>
        <taxon>Erebidae</taxon>
        <taxon>Arctiinae</taxon>
        <taxon>Arctia</taxon>
    </lineage>
</organism>
<dbReference type="OrthoDB" id="408541at2759"/>
<feature type="region of interest" description="Disordered" evidence="2">
    <location>
        <begin position="1189"/>
        <end position="1208"/>
    </location>
</feature>
<dbReference type="Gene3D" id="2.30.42.10">
    <property type="match status" value="1"/>
</dbReference>
<dbReference type="Proteomes" id="UP000494256">
    <property type="component" value="Unassembled WGS sequence"/>
</dbReference>
<reference evidence="4 5" key="1">
    <citation type="submission" date="2020-04" db="EMBL/GenBank/DDBJ databases">
        <authorList>
            <person name="Wallbank WR R."/>
            <person name="Pardo Diaz C."/>
            <person name="Kozak K."/>
            <person name="Martin S."/>
            <person name="Jiggins C."/>
            <person name="Moest M."/>
            <person name="Warren A I."/>
            <person name="Byers J.R.P. K."/>
            <person name="Montejo-Kovacevich G."/>
            <person name="Yen C E."/>
        </authorList>
    </citation>
    <scope>NUCLEOTIDE SEQUENCE [LARGE SCALE GENOMIC DNA]</scope>
</reference>
<feature type="domain" description="PDZ" evidence="3">
    <location>
        <begin position="4"/>
        <end position="86"/>
    </location>
</feature>
<gene>
    <name evidence="4" type="ORF">APLA_LOCUS10029</name>
</gene>
<evidence type="ECO:0000313" key="4">
    <source>
        <dbReference type="EMBL" id="CAB3242579.1"/>
    </source>
</evidence>
<dbReference type="SUPFAM" id="SSF50156">
    <property type="entry name" value="PDZ domain-like"/>
    <property type="match status" value="1"/>
</dbReference>
<feature type="coiled-coil region" evidence="1">
    <location>
        <begin position="1758"/>
        <end position="1802"/>
    </location>
</feature>
<dbReference type="InterPro" id="IPR036034">
    <property type="entry name" value="PDZ_sf"/>
</dbReference>
<feature type="region of interest" description="Disordered" evidence="2">
    <location>
        <begin position="1146"/>
        <end position="1176"/>
    </location>
</feature>
<dbReference type="InterPro" id="IPR001478">
    <property type="entry name" value="PDZ"/>
</dbReference>
<feature type="region of interest" description="Disordered" evidence="2">
    <location>
        <begin position="1389"/>
        <end position="1408"/>
    </location>
</feature>
<evidence type="ECO:0000313" key="5">
    <source>
        <dbReference type="Proteomes" id="UP000494256"/>
    </source>
</evidence>
<protein>
    <recommendedName>
        <fullName evidence="3">PDZ domain-containing protein</fullName>
    </recommendedName>
</protein>
<evidence type="ECO:0000256" key="1">
    <source>
        <dbReference type="SAM" id="Coils"/>
    </source>
</evidence>
<proteinExistence type="predicted"/>
<comment type="caution">
    <text evidence="4">The sequence shown here is derived from an EMBL/GenBank/DDBJ whole genome shotgun (WGS) entry which is preliminary data.</text>
</comment>
<sequence>MALDVCLTRDTHEKWGFEFVGGADEDIPFTIVKMDSSSPASRAGLQSGDTIFTINGEDAGDFTHEEACRRVAECADILTLGVMRGLYDPVLDDQDPILYEPGDFDPESQPTEVSFKIQQFIEPADLGSTPIDYGDTNTPIGTPFDPSILLAESRSLTASPFMNPAKPYRPFSTEPLPEVPPLEDPIILNPNYKDQFGKSPDDVDPDYILNAHCKSKFKLPISEQYDPDGTRHVKNVEIDSVLSKYTNMEKLCKKSQTTDEKNTKITNSKIAEDSKKTATENTNFKSKESFSTNLTEASSILTTEKLHIKEDNFKTNEETSIRRDLITQDVEENMITEELKYIEKMKHEIDVDQIERTAHSVVEDSIERAVSVAEEIKKEMAVDQNLVIEAKSDRVTKAVEKKISTLKNEKQLKEELESNEIKETDFEVIDKIASNKEHLKYVEENIEEQHSKTEGQNRSESVGRKDNKQTLEGNIGQYKKVSKTVTADTKFDKSGSQQRIYEIGLQTIPNIRGVVHSSYHYDLLLRTFFIHLTDVMVALSRFLLSQPIFDTSCYETQKTVNKSQIKSEEKDIRKTQHEVVESVKTERRIVDDARTSVNVKHEKIVEKKVDIPVQEKHAHKRELVTPISMKETKIASHEDVTTLTKKQDVKTDLKHTKTIEKSDVKQERKKEDDTAIIQVEGRKISGAQMAQRTEKKLTKDMTQKMDAVISEFETVAVEEDKKEMLQRSRRSRSRSQIEEEVAKESDPLEWLAKVDSGRASQEISEERLSEKECSSTETFEKKRYEKLEKQEIKHKKAQTPKQMYVAIVEAHVYTNKDVIFEDAAEFSETSSVQSAEEVNTAFEAMEAMQSENVLLESAVQQIEQANVVEETQDLSRVTAQSKATVQRIEEVVHKSKSIQKEEYKKETAVQSTDVQEVVIHETKQVIEPVVEIKEMIKKENLTVDINESLYVAESSEINVHESKSEFTNIETKEESMAIIEEDNSESAVAQPIVEVKEDKQEIVNVKTEVESQVQIEDVTEKVVVKAEKPAITKEEEYAALKIVKEIETEEVASPEIIEVEEVEVNKIQMSKELQLDQSAILKEKSKISSELEMSKESQSKMTSEIDISTTSNHMSMESYRSENYMSESNVQESSFTAKSMDKKLTVRTDLKTQESIQSEPSTIDTPTPSTVPPTPLTDEYVFKLTIPLPKSRSTTPVPRDCSLSPKEEDPHIVKKKLIPHIETTINRIVYDPPLPTPPGECPLTPIFKTPGLFGGSSKPIYKIKFPMVYRKPGLFGGADNPQLDKEEIREIERKSSLLASAIDETIKSIEEYKEEVGIETKKKVKIAEFKEDTYTKSFQASYGEETFIEAKRNSFEESNTSIKEIVEKSETANDNTETSVAIEITEEETTEKMKTDIQNQSSETESVKEIEVNIEQETKPEEIIDERIEVKRTTNITEVKKNEIMNSEVYMESVNDSQNTVIESEKEVTEVKLVEEDNKKDPMTGFRPVVFDPETIQKRSVPHFLVQELPSQEPRGSPYLTESGEIIGTVQGIVDGLEEPVMDPELAKELGKPGISEEKIAELISGEAEMLREAHVMGLSRVLNSHMHRADDSSVDFQKIKPMIDSLKDSEVLKALNEELARQKKEEKKKEEKRWTTFLQKPKRPPPKVKFGYYGMTDAEQATVEEPYKVKIVKQAKPKVAPDYKPENFDTGPLPWEQGAEIESTLPPVEPEEPILVPELPEYLEAVDNLPESEVPDLIDTGLPLPPPREPTPPPVTKEILEEEEAVIEQEVAAEQVQEAIEEEKQETRDDMENKLAEQLVRSVQSMVDPNAPVEQQLSQMRAQLAALAQLPEVIQHTLDLVSRQLNKMGHQGTRMEVSASHTESHSHQEMEVIQNHEFESTQEQQTTHGSDQSEIIQNGNTTAENDGHQVMIEEMQEIMEPEETTGHVTQECKRVQTPQIKEDEIRNEKMQKEQRHQFKLEADARQIKQRSAPRVGKPTRMFGPLDPDSRPVVLPGGRRWRKASDVYNEQLIAETLQAQSELIRGKTMGINFMKYEKPPVSLDHLQNSETYKLVHDMDQPPLKKVEMLRPVIAEADYRERCRSATPSGAMKHLQIPQQFHP</sequence>
<evidence type="ECO:0000259" key="3">
    <source>
        <dbReference type="PROSITE" id="PS50106"/>
    </source>
</evidence>
<keyword evidence="1" id="KW-0175">Coiled coil</keyword>
<dbReference type="EMBL" id="CADEBD010000313">
    <property type="protein sequence ID" value="CAB3242579.1"/>
    <property type="molecule type" value="Genomic_DNA"/>
</dbReference>
<feature type="region of interest" description="Disordered" evidence="2">
    <location>
        <begin position="1971"/>
        <end position="1991"/>
    </location>
</feature>
<dbReference type="SMART" id="SM00228">
    <property type="entry name" value="PDZ"/>
    <property type="match status" value="1"/>
</dbReference>